<dbReference type="Proteomes" id="UP001177140">
    <property type="component" value="Unassembled WGS sequence"/>
</dbReference>
<evidence type="ECO:0008006" key="5">
    <source>
        <dbReference type="Google" id="ProtNLM"/>
    </source>
</evidence>
<feature type="repeat" description="PPR" evidence="2">
    <location>
        <begin position="222"/>
        <end position="256"/>
    </location>
</feature>
<reference evidence="3" key="1">
    <citation type="submission" date="2022-03" db="EMBL/GenBank/DDBJ databases">
        <title>A functionally conserved STORR gene fusion in Papaver species that diverged 16.8 million years ago.</title>
        <authorList>
            <person name="Catania T."/>
        </authorList>
    </citation>
    <scope>NUCLEOTIDE SEQUENCE</scope>
    <source>
        <strain evidence="3">S-191538</strain>
    </source>
</reference>
<dbReference type="SUPFAM" id="SSF48452">
    <property type="entry name" value="TPR-like"/>
    <property type="match status" value="1"/>
</dbReference>
<evidence type="ECO:0000256" key="2">
    <source>
        <dbReference type="PROSITE-ProRule" id="PRU00708"/>
    </source>
</evidence>
<proteinExistence type="predicted"/>
<dbReference type="PROSITE" id="PS51375">
    <property type="entry name" value="PPR"/>
    <property type="match status" value="5"/>
</dbReference>
<evidence type="ECO:0000256" key="1">
    <source>
        <dbReference type="ARBA" id="ARBA00022737"/>
    </source>
</evidence>
<dbReference type="GO" id="GO:0003723">
    <property type="term" value="F:RNA binding"/>
    <property type="evidence" value="ECO:0007669"/>
    <property type="project" value="InterPro"/>
</dbReference>
<dbReference type="AlphaFoldDB" id="A0AA42AXL4"/>
<dbReference type="FunFam" id="1.25.40.10:FF:000361">
    <property type="entry name" value="Pentatricopeptide repeat-containing protein chloroplastic"/>
    <property type="match status" value="1"/>
</dbReference>
<dbReference type="EMBL" id="JAJJMA010249938">
    <property type="protein sequence ID" value="MCL7043739.1"/>
    <property type="molecule type" value="Genomic_DNA"/>
</dbReference>
<evidence type="ECO:0000313" key="3">
    <source>
        <dbReference type="EMBL" id="MCL7043739.1"/>
    </source>
</evidence>
<protein>
    <recommendedName>
        <fullName evidence="5">Pentatricopeptide repeat-containing protein</fullName>
    </recommendedName>
</protein>
<dbReference type="NCBIfam" id="TIGR00756">
    <property type="entry name" value="PPR"/>
    <property type="match status" value="4"/>
</dbReference>
<dbReference type="FunFam" id="1.25.40.10:FF:000090">
    <property type="entry name" value="Pentatricopeptide repeat-containing protein, chloroplastic"/>
    <property type="match status" value="1"/>
</dbReference>
<dbReference type="GO" id="GO:0009451">
    <property type="term" value="P:RNA modification"/>
    <property type="evidence" value="ECO:0007669"/>
    <property type="project" value="InterPro"/>
</dbReference>
<feature type="repeat" description="PPR" evidence="2">
    <location>
        <begin position="121"/>
        <end position="155"/>
    </location>
</feature>
<dbReference type="Pfam" id="PF13041">
    <property type="entry name" value="PPR_2"/>
    <property type="match status" value="1"/>
</dbReference>
<sequence length="605" mass="67288">MLNLKCSLSYIAANRRVFHDVFSWTSGISGFVKNNQHGQAIGLFKSMLLHDQRPNYVTLLSVIRAVGAVDGKDMSGVVHAFVLKLGVGSEVSIATALLELYSVHKDMAMVWQVFDCAQVKDLILWSALVKACSKNGKFVDAVNVFREMQVFGLEPNFVSILSVLPACADFGILSLGKQIHGFCTVRGFCRLTNIQNPLMDMYAKCGVLRSAFLVFDRLQDKDLISWKTMICGCTENGYPKEALNILRNMLKSGCLPDEITIRNVLMACSQAEEAKFGNGLHCYLIKFGLEDSASVGTALLRMYADFGDIVSSRILFDCLRWKDVIAWSAMISVYANTGHSSLSFEMFWQMQLAKEKPNEITLVSLLKACSSMKTPEFGKVIHGNVMRNGYSSNVFVTSALIDLYCKLGQLTQGKALFDSLPYKDIICWSSMINGFGINGFGDKALETFSKMLDTGKKPNGVVFISVLSACSHCGLEDEGWKWFSSMQEHFGIIPALSHYSCMVDLLSRTGKIEEAFRFIKEMPLAPDASIWGSLLAGCRTVRGYVEVAEFAAEQLLMLDPENSSYYVILSNIYADVGQWKDVERLRRVLEEKKLRKPVGFSMIGS</sequence>
<dbReference type="Gene3D" id="1.25.40.10">
    <property type="entry name" value="Tetratricopeptide repeat domain"/>
    <property type="match status" value="6"/>
</dbReference>
<keyword evidence="1" id="KW-0677">Repeat</keyword>
<dbReference type="Pfam" id="PF20431">
    <property type="entry name" value="E_motif"/>
    <property type="match status" value="1"/>
</dbReference>
<dbReference type="InterPro" id="IPR011990">
    <property type="entry name" value="TPR-like_helical_dom_sf"/>
</dbReference>
<dbReference type="InterPro" id="IPR046960">
    <property type="entry name" value="PPR_At4g14850-like_plant"/>
</dbReference>
<feature type="repeat" description="PPR" evidence="2">
    <location>
        <begin position="20"/>
        <end position="54"/>
    </location>
</feature>
<feature type="repeat" description="PPR" evidence="2">
    <location>
        <begin position="424"/>
        <end position="458"/>
    </location>
</feature>
<dbReference type="PANTHER" id="PTHR24015:SF548">
    <property type="entry name" value="OS08G0340900 PROTEIN"/>
    <property type="match status" value="1"/>
</dbReference>
<dbReference type="Pfam" id="PF01535">
    <property type="entry name" value="PPR"/>
    <property type="match status" value="7"/>
</dbReference>
<name>A0AA42AXL4_PAPNU</name>
<evidence type="ECO:0000313" key="4">
    <source>
        <dbReference type="Proteomes" id="UP001177140"/>
    </source>
</evidence>
<dbReference type="InterPro" id="IPR002885">
    <property type="entry name" value="PPR_rpt"/>
</dbReference>
<organism evidence="3 4">
    <name type="scientific">Papaver nudicaule</name>
    <name type="common">Iceland poppy</name>
    <dbReference type="NCBI Taxonomy" id="74823"/>
    <lineage>
        <taxon>Eukaryota</taxon>
        <taxon>Viridiplantae</taxon>
        <taxon>Streptophyta</taxon>
        <taxon>Embryophyta</taxon>
        <taxon>Tracheophyta</taxon>
        <taxon>Spermatophyta</taxon>
        <taxon>Magnoliopsida</taxon>
        <taxon>Ranunculales</taxon>
        <taxon>Papaveraceae</taxon>
        <taxon>Papaveroideae</taxon>
        <taxon>Papaver</taxon>
    </lineage>
</organism>
<keyword evidence="4" id="KW-1185">Reference proteome</keyword>
<dbReference type="PANTHER" id="PTHR24015">
    <property type="entry name" value="OS07G0578800 PROTEIN-RELATED"/>
    <property type="match status" value="1"/>
</dbReference>
<comment type="caution">
    <text evidence="3">The sequence shown here is derived from an EMBL/GenBank/DDBJ whole genome shotgun (WGS) entry which is preliminary data.</text>
</comment>
<accession>A0AA42AXL4</accession>
<gene>
    <name evidence="3" type="ORF">MKW94_012736</name>
</gene>
<feature type="repeat" description="PPR" evidence="2">
    <location>
        <begin position="323"/>
        <end position="357"/>
    </location>
</feature>
<dbReference type="InterPro" id="IPR046848">
    <property type="entry name" value="E_motif"/>
</dbReference>